<dbReference type="EMBL" id="BARS01025505">
    <property type="protein sequence ID" value="GAG04900.1"/>
    <property type="molecule type" value="Genomic_DNA"/>
</dbReference>
<dbReference type="AlphaFoldDB" id="X0UH34"/>
<evidence type="ECO:0000313" key="1">
    <source>
        <dbReference type="EMBL" id="GAG04900.1"/>
    </source>
</evidence>
<name>X0UH34_9ZZZZ</name>
<reference evidence="1" key="1">
    <citation type="journal article" date="2014" name="Front. Microbiol.">
        <title>High frequency of phylogenetically diverse reductive dehalogenase-homologous genes in deep subseafloor sedimentary metagenomes.</title>
        <authorList>
            <person name="Kawai M."/>
            <person name="Futagami T."/>
            <person name="Toyoda A."/>
            <person name="Takaki Y."/>
            <person name="Nishi S."/>
            <person name="Hori S."/>
            <person name="Arai W."/>
            <person name="Tsubouchi T."/>
            <person name="Morono Y."/>
            <person name="Uchiyama I."/>
            <person name="Ito T."/>
            <person name="Fujiyama A."/>
            <person name="Inagaki F."/>
            <person name="Takami H."/>
        </authorList>
    </citation>
    <scope>NUCLEOTIDE SEQUENCE</scope>
    <source>
        <strain evidence="1">Expedition CK06-06</strain>
    </source>
</reference>
<sequence>MRSRISRNLVSMWLVAALIEVAPFATPAPAGLSEGIRATMFGDGPAGGDPGDALRLGRGRESEVAVGVAIRDP</sequence>
<comment type="caution">
    <text evidence="1">The sequence shown here is derived from an EMBL/GenBank/DDBJ whole genome shotgun (WGS) entry which is preliminary data.</text>
</comment>
<proteinExistence type="predicted"/>
<accession>X0UH34</accession>
<gene>
    <name evidence="1" type="ORF">S01H1_40294</name>
</gene>
<organism evidence="1">
    <name type="scientific">marine sediment metagenome</name>
    <dbReference type="NCBI Taxonomy" id="412755"/>
    <lineage>
        <taxon>unclassified sequences</taxon>
        <taxon>metagenomes</taxon>
        <taxon>ecological metagenomes</taxon>
    </lineage>
</organism>
<protein>
    <submittedName>
        <fullName evidence="1">Uncharacterized protein</fullName>
    </submittedName>
</protein>